<evidence type="ECO:0000256" key="1">
    <source>
        <dbReference type="ARBA" id="ARBA00022468"/>
    </source>
</evidence>
<evidence type="ECO:0000256" key="2">
    <source>
        <dbReference type="SAM" id="Coils"/>
    </source>
</evidence>
<dbReference type="InterPro" id="IPR000198">
    <property type="entry name" value="RhoGAP_dom"/>
</dbReference>
<feature type="compositionally biased region" description="Pro residues" evidence="3">
    <location>
        <begin position="680"/>
        <end position="689"/>
    </location>
</feature>
<dbReference type="Proteomes" id="UP000007431">
    <property type="component" value="Unassembled WGS sequence"/>
</dbReference>
<protein>
    <recommendedName>
        <fullName evidence="4">Rho-GAP domain-containing protein</fullName>
    </recommendedName>
</protein>
<dbReference type="EMBL" id="GL377302">
    <property type="protein sequence ID" value="EFJ03878.1"/>
    <property type="molecule type" value="Genomic_DNA"/>
</dbReference>
<dbReference type="Pfam" id="PF00620">
    <property type="entry name" value="RhoGAP"/>
    <property type="match status" value="1"/>
</dbReference>
<feature type="region of interest" description="Disordered" evidence="3">
    <location>
        <begin position="593"/>
        <end position="772"/>
    </location>
</feature>
<dbReference type="InterPro" id="IPR008936">
    <property type="entry name" value="Rho_GTPase_activation_prot"/>
</dbReference>
<feature type="compositionally biased region" description="Low complexity" evidence="3">
    <location>
        <begin position="164"/>
        <end position="191"/>
    </location>
</feature>
<dbReference type="PROSITE" id="PS50238">
    <property type="entry name" value="RHOGAP"/>
    <property type="match status" value="1"/>
</dbReference>
<evidence type="ECO:0000259" key="4">
    <source>
        <dbReference type="PROSITE" id="PS50238"/>
    </source>
</evidence>
<dbReference type="HOGENOM" id="CLU_008682_1_1_1"/>
<dbReference type="OMA" id="GECRDLI"/>
<keyword evidence="1" id="KW-0343">GTPase activation</keyword>
<dbReference type="InterPro" id="IPR027267">
    <property type="entry name" value="AH/BAR_dom_sf"/>
</dbReference>
<dbReference type="Gene3D" id="1.20.1270.60">
    <property type="entry name" value="Arfaptin homology (AH) domain/BAR domain"/>
    <property type="match status" value="1"/>
</dbReference>
<name>D8PRV3_SCHCM</name>
<feature type="compositionally biased region" description="Polar residues" evidence="3">
    <location>
        <begin position="593"/>
        <end position="611"/>
    </location>
</feature>
<feature type="compositionally biased region" description="Polar residues" evidence="3">
    <location>
        <begin position="208"/>
        <end position="223"/>
    </location>
</feature>
<dbReference type="SUPFAM" id="SSF48350">
    <property type="entry name" value="GTPase activation domain, GAP"/>
    <property type="match status" value="1"/>
</dbReference>
<dbReference type="VEuPathDB" id="FungiDB:SCHCODRAFT_02489014"/>
<dbReference type="SMART" id="SM00324">
    <property type="entry name" value="RhoGAP"/>
    <property type="match status" value="1"/>
</dbReference>
<feature type="compositionally biased region" description="Low complexity" evidence="3">
    <location>
        <begin position="749"/>
        <end position="760"/>
    </location>
</feature>
<accession>D8PRV3</accession>
<reference evidence="5 6" key="1">
    <citation type="journal article" date="2010" name="Nat. Biotechnol.">
        <title>Genome sequence of the model mushroom Schizophyllum commune.</title>
        <authorList>
            <person name="Ohm R.A."/>
            <person name="de Jong J.F."/>
            <person name="Lugones L.G."/>
            <person name="Aerts A."/>
            <person name="Kothe E."/>
            <person name="Stajich J.E."/>
            <person name="de Vries R.P."/>
            <person name="Record E."/>
            <person name="Levasseur A."/>
            <person name="Baker S.E."/>
            <person name="Bartholomew K.A."/>
            <person name="Coutinho P.M."/>
            <person name="Erdmann S."/>
            <person name="Fowler T.J."/>
            <person name="Gathman A.C."/>
            <person name="Lombard V."/>
            <person name="Henrissat B."/>
            <person name="Knabe N."/>
            <person name="Kuees U."/>
            <person name="Lilly W.W."/>
            <person name="Lindquist E."/>
            <person name="Lucas S."/>
            <person name="Magnuson J.K."/>
            <person name="Piumi F."/>
            <person name="Raudaskoski M."/>
            <person name="Salamov A."/>
            <person name="Schmutz J."/>
            <person name="Schwarze F.W.M.R."/>
            <person name="vanKuyk P.A."/>
            <person name="Horton J.S."/>
            <person name="Grigoriev I.V."/>
            <person name="Woesten H.A.B."/>
        </authorList>
    </citation>
    <scope>NUCLEOTIDE SEQUENCE [LARGE SCALE GENOMIC DNA]</scope>
    <source>
        <strain evidence="6">H4-8 / FGSC 9210</strain>
    </source>
</reference>
<evidence type="ECO:0000313" key="5">
    <source>
        <dbReference type="EMBL" id="EFJ03878.1"/>
    </source>
</evidence>
<dbReference type="AlphaFoldDB" id="D8PRV3"/>
<keyword evidence="6" id="KW-1185">Reference proteome</keyword>
<dbReference type="InterPro" id="IPR001060">
    <property type="entry name" value="FCH_dom"/>
</dbReference>
<evidence type="ECO:0000313" key="6">
    <source>
        <dbReference type="Proteomes" id="UP000007431"/>
    </source>
</evidence>
<dbReference type="Pfam" id="PF00611">
    <property type="entry name" value="FCH"/>
    <property type="match status" value="1"/>
</dbReference>
<dbReference type="PANTHER" id="PTHR23176:SF134">
    <property type="entry name" value="RHO-TYPE GTPASE-ACTIVATING PROTEIN"/>
    <property type="match status" value="1"/>
</dbReference>
<feature type="coiled-coil region" evidence="2">
    <location>
        <begin position="115"/>
        <end position="142"/>
    </location>
</feature>
<dbReference type="PANTHER" id="PTHR23176">
    <property type="entry name" value="RHO/RAC/CDC GTPASE-ACTIVATING PROTEIN"/>
    <property type="match status" value="1"/>
</dbReference>
<evidence type="ECO:0000256" key="3">
    <source>
        <dbReference type="SAM" id="MobiDB-lite"/>
    </source>
</evidence>
<dbReference type="STRING" id="578458.D8PRV3"/>
<proteinExistence type="predicted"/>
<dbReference type="eggNOG" id="KOG1450">
    <property type="taxonomic scope" value="Eukaryota"/>
</dbReference>
<sequence>MESQPASSRPSLSEASRTAVGPVPQFDFHLRILTTSYISFFSERKRIEENYCQQLQKLHHDIKAIDTYLDDRGELTTTRAAWGEIRDNVERETQARSAFLNTLDKDVLGPLTALRETQERTRKRIKEDLKESNNAYAEYADSTLPKLKSRYLKKFAEAEELKHQAAQPVAPTPQQAQSGSPPGSKPNPGVGVRVTSPQPLRPLERRTSLGQGSRNRSPSSGTAFSDLAHQGKRQLNTLMGLLDKSGSVHERGGRETHALRMVRLKREADEADHEYRKGVHWLETLRIRKIKTLESAYRSLEMFIADTSSTVKVVLARYTDNLIATTTTETQITTHAKPMVDKISPERDVQRMTSFIPRAIASATPEQVHYEHGLQGVCSDLIFGISLTDYATGKNIRDGEIPRIVRLCIEEIDKRGLDAEGIYRVSGRHSNVVMLQHEVEKNEQAFRFDPQRDDVYVIASLLKLYLRELPEPLFKFQLQDRIQHTEDLNDHRANNFMLLKAKIRRLPPVHQATLRALVEHLHRVANHSDKNKMDPKNLAIVFGGVVFGEEEIPKGGERDLLTLGTMKDTLMEDMIVHAPLIFDGHEGSISVTTGSAGTSVAGSNSGSQPHSPQLPPTPATDPAPVYYGSKSTKVATVPPQSPHHGHEVDFTPKLPARPANSIHPSSRGQNSPTKDHFDQLPPPPVPPRRPSGNQSVSSLPPGARAPSPLPKSGSPTSQAQPPAQPHGLYALPPGAAPPHPGGDTPPSPASTSALTDTSASVYDEARAHDPRQ</sequence>
<keyword evidence="2" id="KW-0175">Coiled coil</keyword>
<feature type="compositionally biased region" description="Polar residues" evidence="3">
    <location>
        <begin position="662"/>
        <end position="672"/>
    </location>
</feature>
<dbReference type="InterPro" id="IPR050729">
    <property type="entry name" value="Rho-GAP"/>
</dbReference>
<dbReference type="GO" id="GO:0005737">
    <property type="term" value="C:cytoplasm"/>
    <property type="evidence" value="ECO:0007669"/>
    <property type="project" value="TreeGrafter"/>
</dbReference>
<feature type="compositionally biased region" description="Basic and acidic residues" evidence="3">
    <location>
        <begin position="763"/>
        <end position="772"/>
    </location>
</feature>
<feature type="compositionally biased region" description="Pro residues" evidence="3">
    <location>
        <begin position="612"/>
        <end position="621"/>
    </location>
</feature>
<dbReference type="Gene3D" id="1.10.555.10">
    <property type="entry name" value="Rho GTPase activation protein"/>
    <property type="match status" value="1"/>
</dbReference>
<organism evidence="6">
    <name type="scientific">Schizophyllum commune (strain H4-8 / FGSC 9210)</name>
    <name type="common">Split gill fungus</name>
    <dbReference type="NCBI Taxonomy" id="578458"/>
    <lineage>
        <taxon>Eukaryota</taxon>
        <taxon>Fungi</taxon>
        <taxon>Dikarya</taxon>
        <taxon>Basidiomycota</taxon>
        <taxon>Agaricomycotina</taxon>
        <taxon>Agaricomycetes</taxon>
        <taxon>Agaricomycetidae</taxon>
        <taxon>Agaricales</taxon>
        <taxon>Schizophyllaceae</taxon>
        <taxon>Schizophyllum</taxon>
    </lineage>
</organism>
<dbReference type="InParanoid" id="D8PRV3"/>
<feature type="region of interest" description="Disordered" evidence="3">
    <location>
        <begin position="162"/>
        <end position="225"/>
    </location>
</feature>
<feature type="domain" description="Rho-GAP" evidence="4">
    <location>
        <begin position="385"/>
        <end position="582"/>
    </location>
</feature>
<dbReference type="GO" id="GO:0005096">
    <property type="term" value="F:GTPase activator activity"/>
    <property type="evidence" value="ECO:0007669"/>
    <property type="project" value="UniProtKB-KW"/>
</dbReference>
<gene>
    <name evidence="5" type="ORF">SCHCODRAFT_73497</name>
</gene>
<feature type="compositionally biased region" description="Low complexity" evidence="3">
    <location>
        <begin position="718"/>
        <end position="733"/>
    </location>
</feature>
<dbReference type="GO" id="GO:0007165">
    <property type="term" value="P:signal transduction"/>
    <property type="evidence" value="ECO:0007669"/>
    <property type="project" value="InterPro"/>
</dbReference>
<dbReference type="SUPFAM" id="SSF103657">
    <property type="entry name" value="BAR/IMD domain-like"/>
    <property type="match status" value="1"/>
</dbReference>
<feature type="compositionally biased region" description="Pro residues" evidence="3">
    <location>
        <begin position="734"/>
        <end position="748"/>
    </location>
</feature>
<dbReference type="CDD" id="cd00159">
    <property type="entry name" value="RhoGAP"/>
    <property type="match status" value="1"/>
</dbReference>